<dbReference type="Gene3D" id="1.10.1760.20">
    <property type="match status" value="1"/>
</dbReference>
<evidence type="ECO:0000256" key="9">
    <source>
        <dbReference type="SAM" id="Phobius"/>
    </source>
</evidence>
<evidence type="ECO:0000256" key="2">
    <source>
        <dbReference type="ARBA" id="ARBA00010692"/>
    </source>
</evidence>
<geneLocation type="plasmid" evidence="10 11">
    <name>unnamed1</name>
</geneLocation>
<dbReference type="PANTHER" id="PTHR34295">
    <property type="entry name" value="BIOTIN TRANSPORTER BIOY"/>
    <property type="match status" value="1"/>
</dbReference>
<dbReference type="EMBL" id="CP058691">
    <property type="protein sequence ID" value="QLH16664.1"/>
    <property type="molecule type" value="Genomic_DNA"/>
</dbReference>
<evidence type="ECO:0000256" key="7">
    <source>
        <dbReference type="ARBA" id="ARBA00023136"/>
    </source>
</evidence>
<feature type="transmembrane region" description="Helical" evidence="9">
    <location>
        <begin position="76"/>
        <end position="101"/>
    </location>
</feature>
<keyword evidence="3 8" id="KW-0813">Transport</keyword>
<dbReference type="GO" id="GO:0005886">
    <property type="term" value="C:plasma membrane"/>
    <property type="evidence" value="ECO:0007669"/>
    <property type="project" value="UniProtKB-SubCell"/>
</dbReference>
<reference evidence="10 11" key="1">
    <citation type="submission" date="2020-07" db="EMBL/GenBank/DDBJ databases">
        <title>The complete genome of Paracoccus pantotrophus ACCC 10489.</title>
        <authorList>
            <person name="Si Y."/>
        </authorList>
    </citation>
    <scope>NUCLEOTIDE SEQUENCE [LARGE SCALE GENOMIC DNA]</scope>
    <source>
        <strain evidence="10 11">ACCC10489</strain>
        <plasmid evidence="10 11">unnamed1</plasmid>
    </source>
</reference>
<evidence type="ECO:0000256" key="6">
    <source>
        <dbReference type="ARBA" id="ARBA00022989"/>
    </source>
</evidence>
<evidence type="ECO:0000313" key="11">
    <source>
        <dbReference type="Proteomes" id="UP000509322"/>
    </source>
</evidence>
<evidence type="ECO:0000256" key="1">
    <source>
        <dbReference type="ARBA" id="ARBA00004651"/>
    </source>
</evidence>
<dbReference type="GO" id="GO:0015225">
    <property type="term" value="F:biotin transmembrane transporter activity"/>
    <property type="evidence" value="ECO:0007669"/>
    <property type="project" value="UniProtKB-UniRule"/>
</dbReference>
<name>A0A7H9BZ22_PARPN</name>
<comment type="subcellular location">
    <subcellularLocation>
        <location evidence="1 8">Cell membrane</location>
        <topology evidence="1 8">Multi-pass membrane protein</topology>
    </subcellularLocation>
</comment>
<organism evidence="10 11">
    <name type="scientific">Paracoccus pantotrophus</name>
    <name type="common">Thiosphaera pantotropha</name>
    <dbReference type="NCBI Taxonomy" id="82367"/>
    <lineage>
        <taxon>Bacteria</taxon>
        <taxon>Pseudomonadati</taxon>
        <taxon>Pseudomonadota</taxon>
        <taxon>Alphaproteobacteria</taxon>
        <taxon>Rhodobacterales</taxon>
        <taxon>Paracoccaceae</taxon>
        <taxon>Paracoccus</taxon>
    </lineage>
</organism>
<evidence type="ECO:0000256" key="4">
    <source>
        <dbReference type="ARBA" id="ARBA00022475"/>
    </source>
</evidence>
<feature type="transmembrane region" description="Helical" evidence="9">
    <location>
        <begin position="51"/>
        <end position="70"/>
    </location>
</feature>
<keyword evidence="4 8" id="KW-1003">Cell membrane</keyword>
<feature type="transmembrane region" description="Helical" evidence="9">
    <location>
        <begin position="6"/>
        <end position="30"/>
    </location>
</feature>
<dbReference type="Proteomes" id="UP000509322">
    <property type="component" value="Plasmid unnamed1"/>
</dbReference>
<keyword evidence="6 9" id="KW-1133">Transmembrane helix</keyword>
<gene>
    <name evidence="10" type="ORF">HYQ43_20820</name>
</gene>
<accession>A0A7H9BZ22</accession>
<dbReference type="AlphaFoldDB" id="A0A7H9BZ22"/>
<proteinExistence type="inferred from homology"/>
<keyword evidence="10" id="KW-0614">Plasmid</keyword>
<feature type="transmembrane region" description="Helical" evidence="9">
    <location>
        <begin position="113"/>
        <end position="138"/>
    </location>
</feature>
<evidence type="ECO:0000256" key="5">
    <source>
        <dbReference type="ARBA" id="ARBA00022692"/>
    </source>
</evidence>
<dbReference type="PIRSF" id="PIRSF016661">
    <property type="entry name" value="BioY"/>
    <property type="match status" value="1"/>
</dbReference>
<dbReference type="PANTHER" id="PTHR34295:SF4">
    <property type="entry name" value="BIOTIN TRANSPORTER BIOY-RELATED"/>
    <property type="match status" value="1"/>
</dbReference>
<evidence type="ECO:0000256" key="3">
    <source>
        <dbReference type="ARBA" id="ARBA00022448"/>
    </source>
</evidence>
<keyword evidence="7 8" id="KW-0472">Membrane</keyword>
<feature type="transmembrane region" description="Helical" evidence="9">
    <location>
        <begin position="144"/>
        <end position="166"/>
    </location>
</feature>
<sequence length="191" mass="19161">MERNIAQIALFAAMIAALGLVPQITLGFGVPITAQTLGVMLAGAVLGARRGAAAAALFLLLVALGLPLLAGGRGGLGAFVAPTAGFALGFPVAAFATGLFVEHVRLRSAGLAAGLGAVFGGIAVLYVFGATGLAIVAQKSLLEAFTLVAVFIPGDLLKAAITGMLVQALARVRPQTLAWHHQAAGSGERRL</sequence>
<evidence type="ECO:0000313" key="10">
    <source>
        <dbReference type="EMBL" id="QLH16664.1"/>
    </source>
</evidence>
<dbReference type="InterPro" id="IPR003784">
    <property type="entry name" value="BioY"/>
</dbReference>
<comment type="similarity">
    <text evidence="2 8">Belongs to the BioY family.</text>
</comment>
<dbReference type="Pfam" id="PF02632">
    <property type="entry name" value="BioY"/>
    <property type="match status" value="1"/>
</dbReference>
<protein>
    <recommendedName>
        <fullName evidence="8">Biotin transporter</fullName>
    </recommendedName>
</protein>
<keyword evidence="5 9" id="KW-0812">Transmembrane</keyword>
<evidence type="ECO:0000256" key="8">
    <source>
        <dbReference type="PIRNR" id="PIRNR016661"/>
    </source>
</evidence>